<evidence type="ECO:0000259" key="6">
    <source>
        <dbReference type="PROSITE" id="PS50199"/>
    </source>
</evidence>
<dbReference type="OrthoDB" id="448399at2759"/>
<reference evidence="7" key="1">
    <citation type="submission" date="2022-05" db="EMBL/GenBank/DDBJ databases">
        <title>The Musa troglodytarum L. genome provides insights into the mechanism of non-climacteric behaviour and enrichment of carotenoids.</title>
        <authorList>
            <person name="Wang J."/>
        </authorList>
    </citation>
    <scope>NUCLEOTIDE SEQUENCE</scope>
    <source>
        <tissue evidence="7">Leaf</tissue>
    </source>
</reference>
<keyword evidence="2 4" id="KW-0863">Zinc-finger</keyword>
<feature type="compositionally biased region" description="Basic residues" evidence="5">
    <location>
        <begin position="33"/>
        <end position="42"/>
    </location>
</feature>
<evidence type="ECO:0000256" key="3">
    <source>
        <dbReference type="ARBA" id="ARBA00022833"/>
    </source>
</evidence>
<evidence type="ECO:0000256" key="2">
    <source>
        <dbReference type="ARBA" id="ARBA00022771"/>
    </source>
</evidence>
<dbReference type="EMBL" id="CP097511">
    <property type="protein sequence ID" value="URE43032.1"/>
    <property type="molecule type" value="Genomic_DNA"/>
</dbReference>
<evidence type="ECO:0000256" key="5">
    <source>
        <dbReference type="SAM" id="MobiDB-lite"/>
    </source>
</evidence>
<dbReference type="InterPro" id="IPR001876">
    <property type="entry name" value="Znf_RanBP2"/>
</dbReference>
<feature type="domain" description="RanBP2-type" evidence="6">
    <location>
        <begin position="58"/>
        <end position="86"/>
    </location>
</feature>
<dbReference type="GO" id="GO:0008270">
    <property type="term" value="F:zinc ion binding"/>
    <property type="evidence" value="ECO:0007669"/>
    <property type="project" value="UniProtKB-KW"/>
</dbReference>
<organism evidence="7 8">
    <name type="scientific">Musa troglodytarum</name>
    <name type="common">fe'i banana</name>
    <dbReference type="NCBI Taxonomy" id="320322"/>
    <lineage>
        <taxon>Eukaryota</taxon>
        <taxon>Viridiplantae</taxon>
        <taxon>Streptophyta</taxon>
        <taxon>Embryophyta</taxon>
        <taxon>Tracheophyta</taxon>
        <taxon>Spermatophyta</taxon>
        <taxon>Magnoliopsida</taxon>
        <taxon>Liliopsida</taxon>
        <taxon>Zingiberales</taxon>
        <taxon>Musaceae</taxon>
        <taxon>Musa</taxon>
    </lineage>
</organism>
<evidence type="ECO:0000313" key="8">
    <source>
        <dbReference type="Proteomes" id="UP001055439"/>
    </source>
</evidence>
<evidence type="ECO:0000313" key="7">
    <source>
        <dbReference type="EMBL" id="URE43032.1"/>
    </source>
</evidence>
<name>A0A9E7I7V3_9LILI</name>
<dbReference type="AlphaFoldDB" id="A0A9E7I7V3"/>
<proteinExistence type="predicted"/>
<protein>
    <submittedName>
        <fullName evidence="7">RNA-binding protein C17H9.04c</fullName>
    </submittedName>
</protein>
<accession>A0A9E7I7V3</accession>
<dbReference type="SUPFAM" id="SSF90209">
    <property type="entry name" value="Ran binding protein zinc finger-like"/>
    <property type="match status" value="1"/>
</dbReference>
<dbReference type="InterPro" id="IPR036443">
    <property type="entry name" value="Znf_RanBP2_sf"/>
</dbReference>
<keyword evidence="8" id="KW-1185">Reference proteome</keyword>
<dbReference type="Proteomes" id="UP001055439">
    <property type="component" value="Chromosome 9"/>
</dbReference>
<feature type="region of interest" description="Disordered" evidence="5">
    <location>
        <begin position="21"/>
        <end position="48"/>
    </location>
</feature>
<sequence length="114" mass="12303">MVFHSTVRHCAFAARERREGMLTPWESREQQKQKQKQKKRSGCLRGGPSFGFSGPDVRPGDWYCSCAAHNFASRSSCFECGALKEDSAAAVGFDGEVPATPRGYGLGAGGGDAR</sequence>
<dbReference type="PROSITE" id="PS50199">
    <property type="entry name" value="ZF_RANBP2_2"/>
    <property type="match status" value="1"/>
</dbReference>
<feature type="compositionally biased region" description="Basic and acidic residues" evidence="5">
    <location>
        <begin position="21"/>
        <end position="32"/>
    </location>
</feature>
<dbReference type="SMART" id="SM00547">
    <property type="entry name" value="ZnF_RBZ"/>
    <property type="match status" value="1"/>
</dbReference>
<keyword evidence="1" id="KW-0479">Metal-binding</keyword>
<evidence type="ECO:0000256" key="4">
    <source>
        <dbReference type="PROSITE-ProRule" id="PRU00322"/>
    </source>
</evidence>
<gene>
    <name evidence="7" type="ORF">MUK42_25667</name>
</gene>
<keyword evidence="3" id="KW-0862">Zinc</keyword>
<dbReference type="Gene3D" id="4.10.1060.10">
    <property type="entry name" value="Zinc finger, RanBP2-type"/>
    <property type="match status" value="1"/>
</dbReference>
<evidence type="ECO:0000256" key="1">
    <source>
        <dbReference type="ARBA" id="ARBA00022723"/>
    </source>
</evidence>